<gene>
    <name evidence="1" type="ORF">SAMN04488023_1447</name>
</gene>
<accession>A0A1H9VJZ5</accession>
<name>A0A1H9VJZ5_9SPHI</name>
<proteinExistence type="predicted"/>
<keyword evidence="2" id="KW-1185">Reference proteome</keyword>
<dbReference type="OrthoDB" id="772724at2"/>
<evidence type="ECO:0000313" key="2">
    <source>
        <dbReference type="Proteomes" id="UP000199572"/>
    </source>
</evidence>
<dbReference type="AlphaFoldDB" id="A0A1H9VJZ5"/>
<organism evidence="1 2">
    <name type="scientific">Pedobacter rhizosphaerae</name>
    <dbReference type="NCBI Taxonomy" id="390241"/>
    <lineage>
        <taxon>Bacteria</taxon>
        <taxon>Pseudomonadati</taxon>
        <taxon>Bacteroidota</taxon>
        <taxon>Sphingobacteriia</taxon>
        <taxon>Sphingobacteriales</taxon>
        <taxon>Sphingobacteriaceae</taxon>
        <taxon>Pedobacter</taxon>
    </lineage>
</organism>
<dbReference type="Pfam" id="PF12244">
    <property type="entry name" value="DUF3606"/>
    <property type="match status" value="1"/>
</dbReference>
<reference evidence="1 2" key="1">
    <citation type="submission" date="2016-10" db="EMBL/GenBank/DDBJ databases">
        <authorList>
            <person name="de Groot N.N."/>
        </authorList>
    </citation>
    <scope>NUCLEOTIDE SEQUENCE [LARGE SCALE GENOMIC DNA]</scope>
    <source>
        <strain evidence="1 2">DSM 18610</strain>
    </source>
</reference>
<evidence type="ECO:0000313" key="1">
    <source>
        <dbReference type="EMBL" id="SES21904.1"/>
    </source>
</evidence>
<dbReference type="Proteomes" id="UP000199572">
    <property type="component" value="Unassembled WGS sequence"/>
</dbReference>
<dbReference type="RefSeq" id="WP_090888821.1">
    <property type="nucleotide sequence ID" value="NZ_FOGG01000044.1"/>
</dbReference>
<sequence length="67" mass="7699">MENQNHPSIPQSELVEIADERERNYWAAKLGVSCETLKSAVRAIHSMEFSRLKEYLNIKNVKSSSSF</sequence>
<dbReference type="EMBL" id="FOGG01000044">
    <property type="protein sequence ID" value="SES21904.1"/>
    <property type="molecule type" value="Genomic_DNA"/>
</dbReference>
<protein>
    <recommendedName>
        <fullName evidence="3">DUF3606 domain-containing protein</fullName>
    </recommendedName>
</protein>
<dbReference type="InterPro" id="IPR022037">
    <property type="entry name" value="DUF3606"/>
</dbReference>
<evidence type="ECO:0008006" key="3">
    <source>
        <dbReference type="Google" id="ProtNLM"/>
    </source>
</evidence>